<sequence length="270" mass="31861">MDIIKNITDLATHLENNPVNYKYYSADVALTALKKKTLQFTHPNGFNDPFDSNVNLFKFDKDDVTQYVVDVINKHKISEDHGAYMYRQLQTLVSQNPKEYMQNIFDEENLGRGITCFSKKFNQMQMWAHYADKHKGICIGYDLFKIKDTIADVNKESAFIPVNYVNEIVALSNFTDINTIFHWFGTKHSFWSYEEEVRLISRPFDYSKENKCLFPIQKENVIEIYCGYNINEIDLNNLKDILRSDYPHVKLFQIQPDYDAFTLEREEICF</sequence>
<evidence type="ECO:0000313" key="2">
    <source>
        <dbReference type="Proteomes" id="UP001409291"/>
    </source>
</evidence>
<dbReference type="Pfam" id="PF11185">
    <property type="entry name" value="DUF2971"/>
    <property type="match status" value="1"/>
</dbReference>
<evidence type="ECO:0000313" key="1">
    <source>
        <dbReference type="EMBL" id="MEN5380627.1"/>
    </source>
</evidence>
<organism evidence="1 2">
    <name type="scientific">Sphingobacterium kitahiroshimense</name>
    <dbReference type="NCBI Taxonomy" id="470446"/>
    <lineage>
        <taxon>Bacteria</taxon>
        <taxon>Pseudomonadati</taxon>
        <taxon>Bacteroidota</taxon>
        <taxon>Sphingobacteriia</taxon>
        <taxon>Sphingobacteriales</taxon>
        <taxon>Sphingobacteriaceae</taxon>
        <taxon>Sphingobacterium</taxon>
    </lineage>
</organism>
<keyword evidence="2" id="KW-1185">Reference proteome</keyword>
<gene>
    <name evidence="1" type="ORF">ABE541_25425</name>
</gene>
<accession>A0ABV0C159</accession>
<dbReference type="Proteomes" id="UP001409291">
    <property type="component" value="Unassembled WGS sequence"/>
</dbReference>
<proteinExistence type="predicted"/>
<reference evidence="1 2" key="1">
    <citation type="submission" date="2024-04" db="EMBL/GenBank/DDBJ databases">
        <title>WGS of bacteria from Torrens River.</title>
        <authorList>
            <person name="Wyrsch E.R."/>
            <person name="Drigo B."/>
        </authorList>
    </citation>
    <scope>NUCLEOTIDE SEQUENCE [LARGE SCALE GENOMIC DNA]</scope>
    <source>
        <strain evidence="1 2">TWI391</strain>
    </source>
</reference>
<dbReference type="EMBL" id="JBDJNQ010000021">
    <property type="protein sequence ID" value="MEN5380627.1"/>
    <property type="molecule type" value="Genomic_DNA"/>
</dbReference>
<dbReference type="InterPro" id="IPR021352">
    <property type="entry name" value="DUF2971"/>
</dbReference>
<name>A0ABV0C159_9SPHI</name>
<protein>
    <submittedName>
        <fullName evidence="1">DUF2971 domain-containing protein</fullName>
    </submittedName>
</protein>
<dbReference type="RefSeq" id="WP_346583517.1">
    <property type="nucleotide sequence ID" value="NZ_JBDJNQ010000021.1"/>
</dbReference>
<comment type="caution">
    <text evidence="1">The sequence shown here is derived from an EMBL/GenBank/DDBJ whole genome shotgun (WGS) entry which is preliminary data.</text>
</comment>